<dbReference type="Proteomes" id="UP000534783">
    <property type="component" value="Unassembled WGS sequence"/>
</dbReference>
<dbReference type="Gene3D" id="1.20.120.1220">
    <property type="match status" value="1"/>
</dbReference>
<evidence type="ECO:0000313" key="13">
    <source>
        <dbReference type="EMBL" id="NKE72049.1"/>
    </source>
</evidence>
<comment type="caution">
    <text evidence="13">The sequence shown here is derived from an EMBL/GenBank/DDBJ whole genome shotgun (WGS) entry which is preliminary data.</text>
</comment>
<comment type="catalytic activity">
    <reaction evidence="9">
        <text>Typically cleaves a -Gly-|-Phe- bond to release an N-terminal, basic peptide of 5-8 residues from type IV prepilin, and then N-methylates the new N-terminal amino group, the methyl donor being S-adenosyl-L-methionine.</text>
        <dbReference type="EC" id="3.4.23.43"/>
    </reaction>
</comment>
<dbReference type="EMBL" id="VTOW01000003">
    <property type="protein sequence ID" value="NKE72049.1"/>
    <property type="molecule type" value="Genomic_DNA"/>
</dbReference>
<keyword evidence="5 9" id="KW-0812">Transmembrane</keyword>
<name>A0A7X6DRX2_9BACT</name>
<keyword evidence="6 10" id="KW-1133">Transmembrane helix</keyword>
<evidence type="ECO:0000256" key="4">
    <source>
        <dbReference type="ARBA" id="ARBA00022519"/>
    </source>
</evidence>
<dbReference type="GO" id="GO:0005886">
    <property type="term" value="C:plasma membrane"/>
    <property type="evidence" value="ECO:0007669"/>
    <property type="project" value="UniProtKB-SubCell"/>
</dbReference>
<evidence type="ECO:0000256" key="7">
    <source>
        <dbReference type="ARBA" id="ARBA00023136"/>
    </source>
</evidence>
<dbReference type="EC" id="3.4.23.43" evidence="9"/>
<dbReference type="PRINTS" id="PR00864">
    <property type="entry name" value="PREPILNPTASE"/>
</dbReference>
<accession>A0A7X6DRX2</accession>
<gene>
    <name evidence="13" type="ORF">MNODULE_14970</name>
</gene>
<evidence type="ECO:0000256" key="8">
    <source>
        <dbReference type="RuleBase" id="RU003793"/>
    </source>
</evidence>
<comment type="subcellular location">
    <subcellularLocation>
        <location evidence="1">Cell inner membrane</location>
        <topology evidence="1">Multi-pass membrane protein</topology>
    </subcellularLocation>
    <subcellularLocation>
        <location evidence="9">Cell membrane</location>
        <topology evidence="9">Multi-pass membrane protein</topology>
    </subcellularLocation>
</comment>
<feature type="transmembrane region" description="Helical" evidence="10">
    <location>
        <begin position="100"/>
        <end position="119"/>
    </location>
</feature>
<dbReference type="GO" id="GO:0006465">
    <property type="term" value="P:signal peptide processing"/>
    <property type="evidence" value="ECO:0007669"/>
    <property type="project" value="TreeGrafter"/>
</dbReference>
<evidence type="ECO:0000256" key="2">
    <source>
        <dbReference type="ARBA" id="ARBA00005801"/>
    </source>
</evidence>
<comment type="function">
    <text evidence="9">Plays an essential role in type IV pili and type II pseudopili formation by proteolytically removing the leader sequence from substrate proteins and subsequently monomethylating the alpha-amino group of the newly exposed N-terminal phenylalanine.</text>
</comment>
<comment type="similarity">
    <text evidence="2 8">Belongs to the peptidase A24 family.</text>
</comment>
<evidence type="ECO:0000313" key="14">
    <source>
        <dbReference type="Proteomes" id="UP000534783"/>
    </source>
</evidence>
<feature type="domain" description="Prepilin peptidase A24 N-terminal" evidence="12">
    <location>
        <begin position="11"/>
        <end position="94"/>
    </location>
</feature>
<keyword evidence="9" id="KW-0489">Methyltransferase</keyword>
<evidence type="ECO:0000256" key="10">
    <source>
        <dbReference type="SAM" id="Phobius"/>
    </source>
</evidence>
<dbReference type="InterPro" id="IPR000045">
    <property type="entry name" value="Prepilin_IV_endopep_pep"/>
</dbReference>
<keyword evidence="9" id="KW-0645">Protease</keyword>
<feature type="domain" description="Prepilin type IV endopeptidase peptidase" evidence="11">
    <location>
        <begin position="105"/>
        <end position="213"/>
    </location>
</feature>
<dbReference type="InterPro" id="IPR010627">
    <property type="entry name" value="Prepilin_pept_A24_N"/>
</dbReference>
<proteinExistence type="inferred from homology"/>
<dbReference type="GO" id="GO:0032259">
    <property type="term" value="P:methylation"/>
    <property type="evidence" value="ECO:0007669"/>
    <property type="project" value="UniProtKB-KW"/>
</dbReference>
<reference evidence="13 14" key="1">
    <citation type="journal article" date="2020" name="Nature">
        <title>Bacterial chemolithoautotrophy via manganese oxidation.</title>
        <authorList>
            <person name="Yu H."/>
            <person name="Leadbetter J.R."/>
        </authorList>
    </citation>
    <scope>NUCLEOTIDE SEQUENCE [LARGE SCALE GENOMIC DNA]</scope>
    <source>
        <strain evidence="13 14">Mn-1</strain>
    </source>
</reference>
<dbReference type="Pfam" id="PF01478">
    <property type="entry name" value="Peptidase_A24"/>
    <property type="match status" value="1"/>
</dbReference>
<dbReference type="PANTHER" id="PTHR30487:SF0">
    <property type="entry name" value="PREPILIN LEADER PEPTIDASE_N-METHYLTRANSFERASE-RELATED"/>
    <property type="match status" value="1"/>
</dbReference>
<evidence type="ECO:0000256" key="6">
    <source>
        <dbReference type="ARBA" id="ARBA00022989"/>
    </source>
</evidence>
<evidence type="ECO:0000256" key="3">
    <source>
        <dbReference type="ARBA" id="ARBA00022475"/>
    </source>
</evidence>
<keyword evidence="14" id="KW-1185">Reference proteome</keyword>
<keyword evidence="3" id="KW-1003">Cell membrane</keyword>
<keyword evidence="4" id="KW-0997">Cell inner membrane</keyword>
<feature type="transmembrane region" description="Helical" evidence="10">
    <location>
        <begin position="126"/>
        <end position="145"/>
    </location>
</feature>
<feature type="transmembrane region" description="Helical" evidence="10">
    <location>
        <begin position="6"/>
        <end position="25"/>
    </location>
</feature>
<dbReference type="GO" id="GO:0004190">
    <property type="term" value="F:aspartic-type endopeptidase activity"/>
    <property type="evidence" value="ECO:0007669"/>
    <property type="project" value="UniProtKB-EC"/>
</dbReference>
<evidence type="ECO:0000259" key="12">
    <source>
        <dbReference type="Pfam" id="PF06750"/>
    </source>
</evidence>
<dbReference type="Pfam" id="PF06750">
    <property type="entry name" value="A24_N_bact"/>
    <property type="match status" value="1"/>
</dbReference>
<sequence length="257" mass="27956">MILMLEAVVFVVGLLIGSFINVCIYRVPRKESIVFPASHCTSCEQPIRPYDNIPLVSFLFLRGRCRSCRAPISWRYPLVELVHGLGYLFILHQFGPSFAAVIYALFFSSLMAVTFIDLSHQIVPDVITLPGMVLGLLAASTVLPPGPINSLIGLFLGGGLFYLVAVLSIALLKKEGMGGGDIKLIAMIGAFLGWKGMLLTIFLAALSGSVIGLFLVLVRGQNRAEPIPFGPFLALGAMVSLFWGPEILQWYLLLGRT</sequence>
<evidence type="ECO:0000256" key="5">
    <source>
        <dbReference type="ARBA" id="ARBA00022692"/>
    </source>
</evidence>
<dbReference type="EC" id="2.1.1.-" evidence="9"/>
<evidence type="ECO:0000259" key="11">
    <source>
        <dbReference type="Pfam" id="PF01478"/>
    </source>
</evidence>
<dbReference type="GO" id="GO:0008168">
    <property type="term" value="F:methyltransferase activity"/>
    <property type="evidence" value="ECO:0007669"/>
    <property type="project" value="UniProtKB-KW"/>
</dbReference>
<dbReference type="AlphaFoldDB" id="A0A7X6DRX2"/>
<dbReference type="PANTHER" id="PTHR30487">
    <property type="entry name" value="TYPE 4 PREPILIN-LIKE PROTEINS LEADER PEPTIDE-PROCESSING ENZYME"/>
    <property type="match status" value="1"/>
</dbReference>
<evidence type="ECO:0000256" key="1">
    <source>
        <dbReference type="ARBA" id="ARBA00004429"/>
    </source>
</evidence>
<keyword evidence="9" id="KW-0378">Hydrolase</keyword>
<feature type="transmembrane region" description="Helical" evidence="10">
    <location>
        <begin position="184"/>
        <end position="217"/>
    </location>
</feature>
<protein>
    <recommendedName>
        <fullName evidence="9">Prepilin leader peptidase/N-methyltransferase</fullName>
        <ecNumber evidence="9">2.1.1.-</ecNumber>
        <ecNumber evidence="9">3.4.23.43</ecNumber>
    </recommendedName>
</protein>
<evidence type="ECO:0000256" key="9">
    <source>
        <dbReference type="RuleBase" id="RU003794"/>
    </source>
</evidence>
<feature type="transmembrane region" description="Helical" evidence="10">
    <location>
        <begin position="229"/>
        <end position="254"/>
    </location>
</feature>
<dbReference type="InterPro" id="IPR014032">
    <property type="entry name" value="Peptidase_A24A_bac"/>
</dbReference>
<organism evidence="13 14">
    <name type="scientific">Candidatus Manganitrophus noduliformans</name>
    <dbReference type="NCBI Taxonomy" id="2606439"/>
    <lineage>
        <taxon>Bacteria</taxon>
        <taxon>Pseudomonadati</taxon>
        <taxon>Nitrospirota</taxon>
        <taxon>Nitrospiria</taxon>
        <taxon>Candidatus Troglogloeales</taxon>
        <taxon>Candidatus Manganitrophaceae</taxon>
        <taxon>Candidatus Manganitrophus</taxon>
    </lineage>
</organism>
<dbReference type="InterPro" id="IPR050882">
    <property type="entry name" value="Prepilin_peptidase/N-MTase"/>
</dbReference>
<keyword evidence="9" id="KW-0511">Multifunctional enzyme</keyword>
<feature type="transmembrane region" description="Helical" evidence="10">
    <location>
        <begin position="151"/>
        <end position="172"/>
    </location>
</feature>
<keyword evidence="7 10" id="KW-0472">Membrane</keyword>
<keyword evidence="9" id="KW-0808">Transferase</keyword>